<sequence>MFDELKKLLARAEADYADIRYEVKRETAISYSGRELTGLSASSADGYVLRVLKDGGLASVAFTRLTDAEQALATATANAGIIGRAAKEPVRLAETEVVQDDVRPELDEDPRKLTVEEKLALLKKYNDIALDHEKVATTSLAYSDLIREKHFLSTEGSRVREELVTVRISGGIITREGGLTQSVRVGMGGSDGLGSLRGREALVEERKKLAVDLLTAEPIKGGTYRVVLDQRLAGVFTHEAFGHFSEADLIEDSPTMRAKMQLGAELGTGVLSIKDDPTVPHQLGHYRYDDEGVRARPTQLMKDGVLTGRLHSRRTAAALGEPLSGHCIAEDYRYAPIVRMGNIFIEPGRDSLEGLLERLGDGLYLCNAMGGQTSGENFTFGAQYGFEVKAGKRAKMLRDINISGNLYSTLKSITGIADDLTLGEVGGCGKGQTNVRSCYGAPHVLVENVVIGGR</sequence>
<name>A0A7V0T4M4_UNCW3</name>
<protein>
    <submittedName>
        <fullName evidence="8">TldD/PmbA family protein</fullName>
    </submittedName>
</protein>
<proteinExistence type="inferred from homology"/>
<keyword evidence="2" id="KW-0645">Protease</keyword>
<comment type="similarity">
    <text evidence="1">Belongs to the peptidase U62 family.</text>
</comment>
<feature type="domain" description="Metalloprotease TldD/E C-terminal" evidence="6">
    <location>
        <begin position="222"/>
        <end position="453"/>
    </location>
</feature>
<dbReference type="InterPro" id="IPR051463">
    <property type="entry name" value="Peptidase_U62_metallo"/>
</dbReference>
<accession>A0A7V0T4M4</accession>
<gene>
    <name evidence="8" type="ORF">ENN51_00310</name>
</gene>
<dbReference type="PIRSF" id="PIRSF004919">
    <property type="entry name" value="TldD"/>
    <property type="match status" value="1"/>
</dbReference>
<evidence type="ECO:0000259" key="7">
    <source>
        <dbReference type="Pfam" id="PF19290"/>
    </source>
</evidence>
<dbReference type="Gene3D" id="3.30.2290.10">
    <property type="entry name" value="PmbA/TldD superfamily"/>
    <property type="match status" value="1"/>
</dbReference>
<evidence type="ECO:0000256" key="2">
    <source>
        <dbReference type="ARBA" id="ARBA00022670"/>
    </source>
</evidence>
<evidence type="ECO:0000256" key="1">
    <source>
        <dbReference type="ARBA" id="ARBA00005836"/>
    </source>
</evidence>
<dbReference type="InterPro" id="IPR035068">
    <property type="entry name" value="TldD/PmbA_N"/>
</dbReference>
<comment type="caution">
    <text evidence="8">The sequence shown here is derived from an EMBL/GenBank/DDBJ whole genome shotgun (WGS) entry which is preliminary data.</text>
</comment>
<dbReference type="GO" id="GO:0005829">
    <property type="term" value="C:cytosol"/>
    <property type="evidence" value="ECO:0007669"/>
    <property type="project" value="TreeGrafter"/>
</dbReference>
<dbReference type="InterPro" id="IPR045570">
    <property type="entry name" value="Metalloprtase-TldD/E_cen_dom"/>
</dbReference>
<dbReference type="GO" id="GO:0008237">
    <property type="term" value="F:metallopeptidase activity"/>
    <property type="evidence" value="ECO:0007669"/>
    <property type="project" value="UniProtKB-KW"/>
</dbReference>
<dbReference type="GO" id="GO:0006508">
    <property type="term" value="P:proteolysis"/>
    <property type="evidence" value="ECO:0007669"/>
    <property type="project" value="UniProtKB-KW"/>
</dbReference>
<dbReference type="Pfam" id="PF19290">
    <property type="entry name" value="PmbA_TldD_2nd"/>
    <property type="match status" value="1"/>
</dbReference>
<organism evidence="8">
    <name type="scientific">candidate division WOR-3 bacterium</name>
    <dbReference type="NCBI Taxonomy" id="2052148"/>
    <lineage>
        <taxon>Bacteria</taxon>
        <taxon>Bacteria division WOR-3</taxon>
    </lineage>
</organism>
<dbReference type="Pfam" id="PF01523">
    <property type="entry name" value="PmbA_TldD_1st"/>
    <property type="match status" value="1"/>
</dbReference>
<dbReference type="PANTHER" id="PTHR30624:SF0">
    <property type="entry name" value="METALLOPROTEASE SLR0863"/>
    <property type="match status" value="1"/>
</dbReference>
<evidence type="ECO:0000259" key="5">
    <source>
        <dbReference type="Pfam" id="PF01523"/>
    </source>
</evidence>
<dbReference type="SUPFAM" id="SSF111283">
    <property type="entry name" value="Putative modulator of DNA gyrase, PmbA/TldD"/>
    <property type="match status" value="1"/>
</dbReference>
<dbReference type="PANTHER" id="PTHR30624">
    <property type="entry name" value="UNCHARACTERIZED PROTEIN TLDD AND PMBA"/>
    <property type="match status" value="1"/>
</dbReference>
<dbReference type="AlphaFoldDB" id="A0A7V0T4M4"/>
<keyword evidence="4" id="KW-0482">Metalloprotease</keyword>
<reference evidence="8" key="1">
    <citation type="journal article" date="2020" name="mSystems">
        <title>Genome- and Community-Level Interaction Insights into Carbon Utilization and Element Cycling Functions of Hydrothermarchaeota in Hydrothermal Sediment.</title>
        <authorList>
            <person name="Zhou Z."/>
            <person name="Liu Y."/>
            <person name="Xu W."/>
            <person name="Pan J."/>
            <person name="Luo Z.H."/>
            <person name="Li M."/>
        </authorList>
    </citation>
    <scope>NUCLEOTIDE SEQUENCE [LARGE SCALE GENOMIC DNA]</scope>
    <source>
        <strain evidence="8">SpSt-1182</strain>
    </source>
</reference>
<feature type="domain" description="Metalloprotease TldD/E central" evidence="7">
    <location>
        <begin position="108"/>
        <end position="213"/>
    </location>
</feature>
<evidence type="ECO:0000256" key="3">
    <source>
        <dbReference type="ARBA" id="ARBA00022801"/>
    </source>
</evidence>
<feature type="domain" description="Metalloprotease TldD/E N-terminal" evidence="5">
    <location>
        <begin position="17"/>
        <end position="79"/>
    </location>
</feature>
<evidence type="ECO:0000313" key="8">
    <source>
        <dbReference type="EMBL" id="HDQ98716.1"/>
    </source>
</evidence>
<evidence type="ECO:0000256" key="4">
    <source>
        <dbReference type="ARBA" id="ARBA00023049"/>
    </source>
</evidence>
<dbReference type="InterPro" id="IPR002510">
    <property type="entry name" value="Metalloprtase-TldD/E_N"/>
</dbReference>
<keyword evidence="3" id="KW-0378">Hydrolase</keyword>
<dbReference type="Pfam" id="PF19289">
    <property type="entry name" value="PmbA_TldD_3rd"/>
    <property type="match status" value="1"/>
</dbReference>
<dbReference type="InterPro" id="IPR045569">
    <property type="entry name" value="Metalloprtase-TldD/E_C"/>
</dbReference>
<dbReference type="EMBL" id="DSBX01000010">
    <property type="protein sequence ID" value="HDQ98716.1"/>
    <property type="molecule type" value="Genomic_DNA"/>
</dbReference>
<dbReference type="InterPro" id="IPR036059">
    <property type="entry name" value="TldD/PmbA_sf"/>
</dbReference>
<dbReference type="Proteomes" id="UP000885672">
    <property type="component" value="Unassembled WGS sequence"/>
</dbReference>
<dbReference type="InterPro" id="IPR025502">
    <property type="entry name" value="TldD"/>
</dbReference>
<evidence type="ECO:0000259" key="6">
    <source>
        <dbReference type="Pfam" id="PF19289"/>
    </source>
</evidence>